<dbReference type="EMBL" id="CP050139">
    <property type="protein sequence ID" value="QIP34884.1"/>
    <property type="molecule type" value="Genomic_DNA"/>
</dbReference>
<dbReference type="PANTHER" id="PTHR35004">
    <property type="entry name" value="TRANSPOSASE RV3428C-RELATED"/>
    <property type="match status" value="1"/>
</dbReference>
<evidence type="ECO:0000256" key="4">
    <source>
        <dbReference type="ARBA" id="ARBA00023172"/>
    </source>
</evidence>
<dbReference type="KEGG" id="kre:GWK63_00300"/>
<dbReference type="PROSITE" id="PS50531">
    <property type="entry name" value="HTH_IS21"/>
    <property type="match status" value="1"/>
</dbReference>
<dbReference type="EMBL" id="CP050139">
    <property type="protein sequence ID" value="QIP35638.1"/>
    <property type="molecule type" value="Genomic_DNA"/>
</dbReference>
<accession>A0A858JH78</accession>
<dbReference type="Gene3D" id="1.10.10.60">
    <property type="entry name" value="Homeodomain-like"/>
    <property type="match status" value="1"/>
</dbReference>
<reference evidence="7 9" key="1">
    <citation type="submission" date="2020-03" db="EMBL/GenBank/DDBJ databases">
        <title>Isolation of cellulose-producing strains, genome characterization and application of the synthesized cellulose films as an economical and sustainable material for piezoelectric sensor construction.</title>
        <authorList>
            <person name="Mangayil R.K."/>
        </authorList>
    </citation>
    <scope>NUCLEOTIDE SEQUENCE [LARGE SCALE GENOMIC DNA]</scope>
    <source>
        <strain evidence="7 9">ENS 9a1a</strain>
    </source>
</reference>
<evidence type="ECO:0000256" key="1">
    <source>
        <dbReference type="ARBA" id="ARBA00009277"/>
    </source>
</evidence>
<dbReference type="AlphaFoldDB" id="A0A858JH78"/>
<evidence type="ECO:0000256" key="2">
    <source>
        <dbReference type="ARBA" id="ARBA00022578"/>
    </source>
</evidence>
<evidence type="ECO:0000313" key="6">
    <source>
        <dbReference type="EMBL" id="QIP34149.1"/>
    </source>
</evidence>
<evidence type="ECO:0000259" key="5">
    <source>
        <dbReference type="PROSITE" id="PS50531"/>
    </source>
</evidence>
<dbReference type="InterPro" id="IPR017894">
    <property type="entry name" value="HTH_IS21_transposase_type"/>
</dbReference>
<dbReference type="KEGG" id="kre:GWK63_04755"/>
<dbReference type="GO" id="GO:0006310">
    <property type="term" value="P:DNA recombination"/>
    <property type="evidence" value="ECO:0007669"/>
    <property type="project" value="UniProtKB-KW"/>
</dbReference>
<dbReference type="GeneID" id="85022351"/>
<proteinExistence type="inferred from homology"/>
<evidence type="ECO:0000313" key="9">
    <source>
        <dbReference type="Proteomes" id="UP000502533"/>
    </source>
</evidence>
<evidence type="ECO:0000256" key="3">
    <source>
        <dbReference type="ARBA" id="ARBA00023125"/>
    </source>
</evidence>
<dbReference type="Proteomes" id="UP000502533">
    <property type="component" value="Chromosome"/>
</dbReference>
<evidence type="ECO:0000313" key="7">
    <source>
        <dbReference type="EMBL" id="QIP34884.1"/>
    </source>
</evidence>
<keyword evidence="4" id="KW-0233">DNA recombination</keyword>
<gene>
    <name evidence="6" type="ORF">GWK63_00300</name>
    <name evidence="7" type="ORF">GWK63_04755</name>
    <name evidence="8" type="ORF">GWK63_09300</name>
</gene>
<dbReference type="KEGG" id="kre:GWK63_09300"/>
<dbReference type="RefSeq" id="WP_166498081.1">
    <property type="nucleotide sequence ID" value="NZ_CP050139.1"/>
</dbReference>
<keyword evidence="2" id="KW-0815">Transposition</keyword>
<sequence>MIGLREVVLIQELKRQGLSISAIARQTGLDRKTVKKYLANGLETPAYAPRKPVASAAEPYRTYLLERMASYPGLPHLHPLPALRYDAVLSVERRISREGMVAVAGNYYSVPDTARRRVVEIQHHTHEVLIFEEGKLIARHPVLEGKNRKRIEPGHRKAPPVQHAEMLPTTPAVPILQRPLAFYGAVGERLANINAKGTA</sequence>
<dbReference type="InterPro" id="IPR054353">
    <property type="entry name" value="IstA-like_C"/>
</dbReference>
<dbReference type="EMBL" id="CP050139">
    <property type="protein sequence ID" value="QIP34149.1"/>
    <property type="molecule type" value="Genomic_DNA"/>
</dbReference>
<name>A0A858JH78_9PROT</name>
<dbReference type="Pfam" id="PF22483">
    <property type="entry name" value="Mu-transpos_C_2"/>
    <property type="match status" value="1"/>
</dbReference>
<protein>
    <submittedName>
        <fullName evidence="7">Transposase</fullName>
    </submittedName>
</protein>
<organism evidence="7 9">
    <name type="scientific">Komagataeibacter rhaeticus</name>
    <dbReference type="NCBI Taxonomy" id="215221"/>
    <lineage>
        <taxon>Bacteria</taxon>
        <taxon>Pseudomonadati</taxon>
        <taxon>Pseudomonadota</taxon>
        <taxon>Alphaproteobacteria</taxon>
        <taxon>Acetobacterales</taxon>
        <taxon>Acetobacteraceae</taxon>
        <taxon>Komagataeibacter</taxon>
    </lineage>
</organism>
<dbReference type="PANTHER" id="PTHR35004:SF6">
    <property type="entry name" value="TRANSPOSASE"/>
    <property type="match status" value="1"/>
</dbReference>
<evidence type="ECO:0000313" key="8">
    <source>
        <dbReference type="EMBL" id="QIP35638.1"/>
    </source>
</evidence>
<dbReference type="GO" id="GO:0032196">
    <property type="term" value="P:transposition"/>
    <property type="evidence" value="ECO:0007669"/>
    <property type="project" value="UniProtKB-KW"/>
</dbReference>
<keyword evidence="3" id="KW-0238">DNA-binding</keyword>
<keyword evidence="9" id="KW-1185">Reference proteome</keyword>
<comment type="similarity">
    <text evidence="1">Belongs to the transposase IS21/IS408/IS1162 family.</text>
</comment>
<feature type="domain" description="HTH IS21-type" evidence="5">
    <location>
        <begin position="5"/>
        <end position="68"/>
    </location>
</feature>
<dbReference type="GO" id="GO:0003677">
    <property type="term" value="F:DNA binding"/>
    <property type="evidence" value="ECO:0007669"/>
    <property type="project" value="UniProtKB-KW"/>
</dbReference>